<protein>
    <submittedName>
        <fullName evidence="1">Uncharacterized protein</fullName>
    </submittedName>
</protein>
<gene>
    <name evidence="1" type="ORF">PROH_10815</name>
</gene>
<keyword evidence="2" id="KW-1185">Reference proteome</keyword>
<dbReference type="STRING" id="317619.GCA_000332315_00934"/>
<sequence length="68" mass="7803">MPELFHAKAGILEDKDGDRLVFNGSINETPSGWFRNWESFHVFTSWQTPDPVKAEETSFYQLWAEPGG</sequence>
<name>A0A0M2Q0M4_PROHO</name>
<dbReference type="SUPFAM" id="SSF56024">
    <property type="entry name" value="Phospholipase D/nuclease"/>
    <property type="match status" value="1"/>
</dbReference>
<dbReference type="Gene3D" id="3.30.870.10">
    <property type="entry name" value="Endonuclease Chain A"/>
    <property type="match status" value="1"/>
</dbReference>
<dbReference type="eggNOG" id="COG0553">
    <property type="taxonomic scope" value="Bacteria"/>
</dbReference>
<evidence type="ECO:0000313" key="1">
    <source>
        <dbReference type="EMBL" id="KKJ00192.1"/>
    </source>
</evidence>
<dbReference type="EMBL" id="AJTX02000004">
    <property type="protein sequence ID" value="KKJ00192.1"/>
    <property type="molecule type" value="Genomic_DNA"/>
</dbReference>
<proteinExistence type="predicted"/>
<dbReference type="AlphaFoldDB" id="A0A0M2Q0M4"/>
<reference evidence="1" key="1">
    <citation type="submission" date="2012-04" db="EMBL/GenBank/DDBJ databases">
        <authorList>
            <person name="Borisov I.G."/>
            <person name="Ivanikova N.V."/>
            <person name="Pinevich A.V."/>
        </authorList>
    </citation>
    <scope>NUCLEOTIDE SEQUENCE</scope>
    <source>
        <strain evidence="1">CALU 1027</strain>
    </source>
</reference>
<comment type="caution">
    <text evidence="1">The sequence shown here is derived from an EMBL/GenBank/DDBJ whole genome shotgun (WGS) entry which is preliminary data.</text>
</comment>
<accession>A0A0M2Q0M4</accession>
<dbReference type="Proteomes" id="UP000034681">
    <property type="component" value="Unassembled WGS sequence"/>
</dbReference>
<evidence type="ECO:0000313" key="2">
    <source>
        <dbReference type="Proteomes" id="UP000034681"/>
    </source>
</evidence>
<organism evidence="1 2">
    <name type="scientific">Prochlorothrix hollandica PCC 9006 = CALU 1027</name>
    <dbReference type="NCBI Taxonomy" id="317619"/>
    <lineage>
        <taxon>Bacteria</taxon>
        <taxon>Bacillati</taxon>
        <taxon>Cyanobacteriota</taxon>
        <taxon>Cyanophyceae</taxon>
        <taxon>Prochlorotrichales</taxon>
        <taxon>Prochlorotrichaceae</taxon>
        <taxon>Prochlorothrix</taxon>
    </lineage>
</organism>